<dbReference type="InterPro" id="IPR036097">
    <property type="entry name" value="HisK_dim/P_sf"/>
</dbReference>
<evidence type="ECO:0000256" key="5">
    <source>
        <dbReference type="ARBA" id="ARBA00022553"/>
    </source>
</evidence>
<feature type="transmembrane region" description="Helical" evidence="12">
    <location>
        <begin position="12"/>
        <end position="34"/>
    </location>
</feature>
<feature type="transmembrane region" description="Helical" evidence="12">
    <location>
        <begin position="153"/>
        <end position="176"/>
    </location>
</feature>
<dbReference type="CDD" id="cd06225">
    <property type="entry name" value="HAMP"/>
    <property type="match status" value="1"/>
</dbReference>
<keyword evidence="8" id="KW-0418">Kinase</keyword>
<gene>
    <name evidence="15" type="ORF">CJ229_001890</name>
</gene>
<evidence type="ECO:0000256" key="4">
    <source>
        <dbReference type="ARBA" id="ARBA00022475"/>
    </source>
</evidence>
<dbReference type="InterPro" id="IPR005467">
    <property type="entry name" value="His_kinase_dom"/>
</dbReference>
<dbReference type="PROSITE" id="PS50109">
    <property type="entry name" value="HIS_KIN"/>
    <property type="match status" value="1"/>
</dbReference>
<keyword evidence="4" id="KW-1003">Cell membrane</keyword>
<dbReference type="Gene3D" id="3.30.565.10">
    <property type="entry name" value="Histidine kinase-like ATPase, C-terminal domain"/>
    <property type="match status" value="1"/>
</dbReference>
<dbReference type="GO" id="GO:0005886">
    <property type="term" value="C:plasma membrane"/>
    <property type="evidence" value="ECO:0007669"/>
    <property type="project" value="UniProtKB-SubCell"/>
</dbReference>
<evidence type="ECO:0000256" key="3">
    <source>
        <dbReference type="ARBA" id="ARBA00012438"/>
    </source>
</evidence>
<dbReference type="FunFam" id="1.10.287.130:FF:000001">
    <property type="entry name" value="Two-component sensor histidine kinase"/>
    <property type="match status" value="1"/>
</dbReference>
<dbReference type="KEGG" id="nmy:CJ229_001890"/>
<keyword evidence="11 12" id="KW-0472">Membrane</keyword>
<dbReference type="GO" id="GO:0000155">
    <property type="term" value="F:phosphorelay sensor kinase activity"/>
    <property type="evidence" value="ECO:0007669"/>
    <property type="project" value="InterPro"/>
</dbReference>
<dbReference type="PANTHER" id="PTHR42878">
    <property type="entry name" value="TWO-COMPONENT HISTIDINE KINASE"/>
    <property type="match status" value="1"/>
</dbReference>
<protein>
    <recommendedName>
        <fullName evidence="3">histidine kinase</fullName>
        <ecNumber evidence="3">2.7.13.3</ecNumber>
    </recommendedName>
</protein>
<sequence length="566" mass="65388">MTIKNSLVVKLWFTIIMIVTAVLIILSISLAFYFRNYALNSSDQKLLNDLERIEQEILSQHEPVIESTKVITEENLIIYQDGQFVSSNTETDRSVFNYILNSEGLQEDTFFVKDEENIDYMVKVLNMTQYYDTDTMLIKYSDMSPIYKSIRDITMIISVSAFVLFIVTTLFAFILIQRITDPLIDLRNASLKMASGKFQKLEVKNFDEIGELTLAFNKMSEDIKGNIDNLEYEKNLRESIFTSISDGIVFFDESNSQIYRNKEGNTWFKEISQHESLIEKINECIIRCRENFESYSITEELDTDTYIEIFFTPVNYAESKTGVTMTIRNVSHEKKLETMRAQFISSVSHELKTPMVMVTGYTEALLDEIVTDPKEVKNMLSIIKEESDRMNHLINELIEINKLETESGLFNIKENDLNVLMADLQKRFDYEMKKNQLNFRVKNRLNNSLVPFDYDKMYQVFTNLIDNSIRYTSDGDTISINIDETNTHVVITLSDTGIGMKASTLNRIFERFYKEDKARTRGKQGTGLGLSIVKSIINGHKGTITVDSEYEKGTTFIMTLSKGEQL</sequence>
<dbReference type="Proteomes" id="UP000243626">
    <property type="component" value="Chromosome"/>
</dbReference>
<dbReference type="InterPro" id="IPR004358">
    <property type="entry name" value="Sig_transdc_His_kin-like_C"/>
</dbReference>
<dbReference type="PANTHER" id="PTHR42878:SF3">
    <property type="entry name" value="HISTIDINE PROTEIN KINASE SAES"/>
    <property type="match status" value="1"/>
</dbReference>
<dbReference type="FunFam" id="3.30.565.10:FF:000006">
    <property type="entry name" value="Sensor histidine kinase WalK"/>
    <property type="match status" value="1"/>
</dbReference>
<dbReference type="GO" id="GO:0005524">
    <property type="term" value="F:ATP binding"/>
    <property type="evidence" value="ECO:0007669"/>
    <property type="project" value="UniProtKB-KW"/>
</dbReference>
<dbReference type="SMART" id="SM00388">
    <property type="entry name" value="HisKA"/>
    <property type="match status" value="1"/>
</dbReference>
<dbReference type="EC" id="2.7.13.3" evidence="3"/>
<evidence type="ECO:0000259" key="13">
    <source>
        <dbReference type="PROSITE" id="PS50109"/>
    </source>
</evidence>
<dbReference type="InterPro" id="IPR003594">
    <property type="entry name" value="HATPase_dom"/>
</dbReference>
<feature type="domain" description="Histidine kinase" evidence="13">
    <location>
        <begin position="346"/>
        <end position="564"/>
    </location>
</feature>
<evidence type="ECO:0000256" key="11">
    <source>
        <dbReference type="ARBA" id="ARBA00023136"/>
    </source>
</evidence>
<evidence type="ECO:0000256" key="6">
    <source>
        <dbReference type="ARBA" id="ARBA00022679"/>
    </source>
</evidence>
<evidence type="ECO:0000256" key="12">
    <source>
        <dbReference type="SAM" id="Phobius"/>
    </source>
</evidence>
<dbReference type="Gene3D" id="1.10.287.130">
    <property type="match status" value="1"/>
</dbReference>
<evidence type="ECO:0000256" key="7">
    <source>
        <dbReference type="ARBA" id="ARBA00022741"/>
    </source>
</evidence>
<dbReference type="InterPro" id="IPR036890">
    <property type="entry name" value="HATPase_C_sf"/>
</dbReference>
<dbReference type="InterPro" id="IPR003660">
    <property type="entry name" value="HAMP_dom"/>
</dbReference>
<dbReference type="PROSITE" id="PS50885">
    <property type="entry name" value="HAMP"/>
    <property type="match status" value="1"/>
</dbReference>
<keyword evidence="16" id="KW-1185">Reference proteome</keyword>
<dbReference type="GO" id="GO:0007234">
    <property type="term" value="P:osmosensory signaling via phosphorelay pathway"/>
    <property type="evidence" value="ECO:0007669"/>
    <property type="project" value="TreeGrafter"/>
</dbReference>
<reference evidence="15 16" key="2">
    <citation type="submission" date="2023-10" db="EMBL/GenBank/DDBJ databases">
        <authorList>
            <person name="Choi B."/>
        </authorList>
    </citation>
    <scope>NUCLEOTIDE SEQUENCE [LARGE SCALE GENOMIC DNA]</scope>
    <source>
        <strain evidence="15 16">UMB0959</strain>
    </source>
</reference>
<comment type="catalytic activity">
    <reaction evidence="1">
        <text>ATP + protein L-histidine = ADP + protein N-phospho-L-histidine.</text>
        <dbReference type="EC" id="2.7.13.3"/>
    </reaction>
</comment>
<dbReference type="AlphaFoldDB" id="A0AAF0YN45"/>
<keyword evidence="12" id="KW-0812">Transmembrane</keyword>
<evidence type="ECO:0000256" key="8">
    <source>
        <dbReference type="ARBA" id="ARBA00022777"/>
    </source>
</evidence>
<dbReference type="RefSeq" id="WP_102167315.1">
    <property type="nucleotide sequence ID" value="NZ_CP136964.1"/>
</dbReference>
<keyword evidence="5" id="KW-0597">Phosphoprotein</keyword>
<dbReference type="SUPFAM" id="SSF47384">
    <property type="entry name" value="Homodimeric domain of signal transducing histidine kinase"/>
    <property type="match status" value="1"/>
</dbReference>
<evidence type="ECO:0000313" key="15">
    <source>
        <dbReference type="EMBL" id="WOS96519.1"/>
    </source>
</evidence>
<dbReference type="Pfam" id="PF02518">
    <property type="entry name" value="HATPase_c"/>
    <property type="match status" value="1"/>
</dbReference>
<keyword evidence="10" id="KW-0902">Two-component regulatory system</keyword>
<dbReference type="GO" id="GO:0030295">
    <property type="term" value="F:protein kinase activator activity"/>
    <property type="evidence" value="ECO:0007669"/>
    <property type="project" value="TreeGrafter"/>
</dbReference>
<keyword evidence="9 15" id="KW-0067">ATP-binding</keyword>
<keyword evidence="6" id="KW-0808">Transferase</keyword>
<dbReference type="Pfam" id="PF00672">
    <property type="entry name" value="HAMP"/>
    <property type="match status" value="1"/>
</dbReference>
<keyword evidence="12" id="KW-1133">Transmembrane helix</keyword>
<comment type="subcellular location">
    <subcellularLocation>
        <location evidence="2">Cell membrane</location>
        <topology evidence="2">Multi-pass membrane protein</topology>
    </subcellularLocation>
</comment>
<dbReference type="EMBL" id="CP136964">
    <property type="protein sequence ID" value="WOS96519.1"/>
    <property type="molecule type" value="Genomic_DNA"/>
</dbReference>
<evidence type="ECO:0000259" key="14">
    <source>
        <dbReference type="PROSITE" id="PS50885"/>
    </source>
</evidence>
<evidence type="ECO:0000256" key="9">
    <source>
        <dbReference type="ARBA" id="ARBA00022840"/>
    </source>
</evidence>
<organism evidence="15 16">
    <name type="scientific">Nosocomiicoccus massiliensis</name>
    <dbReference type="NCBI Taxonomy" id="1232430"/>
    <lineage>
        <taxon>Bacteria</taxon>
        <taxon>Bacillati</taxon>
        <taxon>Bacillota</taxon>
        <taxon>Bacilli</taxon>
        <taxon>Bacillales</taxon>
        <taxon>Staphylococcaceae</taxon>
        <taxon>Nosocomiicoccus</taxon>
    </lineage>
</organism>
<dbReference type="Pfam" id="PF00512">
    <property type="entry name" value="HisKA"/>
    <property type="match status" value="1"/>
</dbReference>
<evidence type="ECO:0000256" key="2">
    <source>
        <dbReference type="ARBA" id="ARBA00004651"/>
    </source>
</evidence>
<evidence type="ECO:0000256" key="1">
    <source>
        <dbReference type="ARBA" id="ARBA00000085"/>
    </source>
</evidence>
<dbReference type="InterPro" id="IPR003661">
    <property type="entry name" value="HisK_dim/P_dom"/>
</dbReference>
<dbReference type="SMART" id="SM00304">
    <property type="entry name" value="HAMP"/>
    <property type="match status" value="1"/>
</dbReference>
<dbReference type="SUPFAM" id="SSF158472">
    <property type="entry name" value="HAMP domain-like"/>
    <property type="match status" value="1"/>
</dbReference>
<dbReference type="GO" id="GO:0000156">
    <property type="term" value="F:phosphorelay response regulator activity"/>
    <property type="evidence" value="ECO:0007669"/>
    <property type="project" value="TreeGrafter"/>
</dbReference>
<reference evidence="16" key="1">
    <citation type="submission" date="2017-09" db="EMBL/GenBank/DDBJ databases">
        <title>Bacterial strain isolated from the female urinary microbiota.</title>
        <authorList>
            <person name="Thomas-White K."/>
            <person name="Kumar N."/>
            <person name="Forster S."/>
            <person name="Putonti C."/>
            <person name="Lawley T."/>
            <person name="Wolfe A.J."/>
        </authorList>
    </citation>
    <scope>NUCLEOTIDE SEQUENCE [LARGE SCALE GENOMIC DNA]</scope>
    <source>
        <strain evidence="16">UMB0959</strain>
    </source>
</reference>
<accession>A0AAF0YN45</accession>
<dbReference type="Gene3D" id="6.10.340.10">
    <property type="match status" value="1"/>
</dbReference>
<feature type="domain" description="HAMP" evidence="14">
    <location>
        <begin position="177"/>
        <end position="228"/>
    </location>
</feature>
<proteinExistence type="predicted"/>
<dbReference type="PRINTS" id="PR00344">
    <property type="entry name" value="BCTRLSENSOR"/>
</dbReference>
<dbReference type="SUPFAM" id="SSF55874">
    <property type="entry name" value="ATPase domain of HSP90 chaperone/DNA topoisomerase II/histidine kinase"/>
    <property type="match status" value="1"/>
</dbReference>
<evidence type="ECO:0000256" key="10">
    <source>
        <dbReference type="ARBA" id="ARBA00023012"/>
    </source>
</evidence>
<dbReference type="CDD" id="cd00075">
    <property type="entry name" value="HATPase"/>
    <property type="match status" value="1"/>
</dbReference>
<evidence type="ECO:0000313" key="16">
    <source>
        <dbReference type="Proteomes" id="UP000243626"/>
    </source>
</evidence>
<dbReference type="InterPro" id="IPR050351">
    <property type="entry name" value="BphY/WalK/GraS-like"/>
</dbReference>
<keyword evidence="7" id="KW-0547">Nucleotide-binding</keyword>
<dbReference type="CDD" id="cd00082">
    <property type="entry name" value="HisKA"/>
    <property type="match status" value="1"/>
</dbReference>
<dbReference type="SMART" id="SM00387">
    <property type="entry name" value="HATPase_c"/>
    <property type="match status" value="1"/>
</dbReference>
<name>A0AAF0YN45_9STAP</name>